<keyword evidence="3" id="KW-1185">Reference proteome</keyword>
<dbReference type="Proteomes" id="UP000186817">
    <property type="component" value="Unassembled WGS sequence"/>
</dbReference>
<evidence type="ECO:0000313" key="3">
    <source>
        <dbReference type="Proteomes" id="UP000186817"/>
    </source>
</evidence>
<gene>
    <name evidence="2" type="ORF">AK812_SmicGene18573</name>
</gene>
<organism evidence="2 3">
    <name type="scientific">Symbiodinium microadriaticum</name>
    <name type="common">Dinoflagellate</name>
    <name type="synonym">Zooxanthella microadriatica</name>
    <dbReference type="NCBI Taxonomy" id="2951"/>
    <lineage>
        <taxon>Eukaryota</taxon>
        <taxon>Sar</taxon>
        <taxon>Alveolata</taxon>
        <taxon>Dinophyceae</taxon>
        <taxon>Suessiales</taxon>
        <taxon>Symbiodiniaceae</taxon>
        <taxon>Symbiodinium</taxon>
    </lineage>
</organism>
<comment type="caution">
    <text evidence="2">The sequence shown here is derived from an EMBL/GenBank/DDBJ whole genome shotgun (WGS) entry which is preliminary data.</text>
</comment>
<protein>
    <submittedName>
        <fullName evidence="2">Uncharacterized protein</fullName>
    </submittedName>
</protein>
<feature type="region of interest" description="Disordered" evidence="1">
    <location>
        <begin position="1020"/>
        <end position="1140"/>
    </location>
</feature>
<reference evidence="2 3" key="1">
    <citation type="submission" date="2016-02" db="EMBL/GenBank/DDBJ databases">
        <title>Genome analysis of coral dinoflagellate symbionts highlights evolutionary adaptations to a symbiotic lifestyle.</title>
        <authorList>
            <person name="Aranda M."/>
            <person name="Li Y."/>
            <person name="Liew Y.J."/>
            <person name="Baumgarten S."/>
            <person name="Simakov O."/>
            <person name="Wilson M."/>
            <person name="Piel J."/>
            <person name="Ashoor H."/>
            <person name="Bougouffa S."/>
            <person name="Bajic V.B."/>
            <person name="Ryu T."/>
            <person name="Ravasi T."/>
            <person name="Bayer T."/>
            <person name="Micklem G."/>
            <person name="Kim H."/>
            <person name="Bhak J."/>
            <person name="Lajeunesse T.C."/>
            <person name="Voolstra C.R."/>
        </authorList>
    </citation>
    <scope>NUCLEOTIDE SEQUENCE [LARGE SCALE GENOMIC DNA]</scope>
    <source>
        <strain evidence="2 3">CCMP2467</strain>
    </source>
</reference>
<proteinExistence type="predicted"/>
<name>A0A1Q9DUP4_SYMMI</name>
<dbReference type="OrthoDB" id="413424at2759"/>
<evidence type="ECO:0000256" key="1">
    <source>
        <dbReference type="SAM" id="MobiDB-lite"/>
    </source>
</evidence>
<sequence>MFMSEDEIGSFVESVGYTSGSLEWFRCTQLLAELWKAAEVRASSASRSRFLRLSRNHAASSKLIISVPRAVLGSEEALKASSAVKRQLHWPCRLAKKRALAKNEGGRFKVEAEELQRWRAKLASLLKECSFPVCAQAHFMTNCDRILETAAGATRAGTPRQRIREWYKLSAWCMALKGKPYDSDPAVLVDYMEELYLQPCARTKLKSVLAAVALVEKAGAVDPSDRLSCNRLVLSTVDTRTAELEEGAPETRRAPPMPLSIIASLELTVMDGQLPRYWRAYAWVRLFKVWTSSRTDDLLGVLPGSMRLGLRGLRGVFDRTKTSGPGRRIRWLPFFVSFHCWVVCSDWLETGFKRTSDGFSFERDYLVPRPSVSYSSCRPVMASYPEQATLAKLLYTKLKVPCMVEDQWRLSERDMFLDPAWLSLLSEHSERNFTSSIASAAGVDRERKAYLGRWHVVEASDEYVRTAWEVVTSLQKLIVQTLCESSAELANFALDALDERFQSKGASKEARDLLASNWSMPAEWAAWRKARLDVGQGAAMPPAPEVNDVQESFAFYVTVLGKRRLRRLHRKGGCGTQPDKVRCVEYFESLKGITYDSECRHCFPSERDPPEEEASSVSSSTVRDALAADLPLDVEAGPANRLEMAKLLVAWEAAKLQTEATQRNRAESRLGVQQRLIEPSEHQAMRTAVEQALGTLRDKEVPAKQVIAALLEQIESNVWVVMMLTEVASVEDSEIESFEAKIDPVTNTLKITSGKHSVAAPSTPEELRLRHRRIGLAWDMLCTKHSNRSWLSANMTDCMRRFSDFILGTQVAGGLQVASGRQMCFAFTEAYEKAITDVELLNRYLVILFEYQRDGLGGQQRDRWNAYLLEVQQAVDSPAAASTGHFATYRLPPPREVEEFDLVRGHDLLADDLWLPLLSADWPEGFPWLRGADKAKVQTGTELVKRCLQMVSVAHEAKVHWLWEHPEVRPSSLHCTMPWSRSDRVVLVAYTPFCGPSLKHADRVALSELGFQLPVQQGDGDLQLPSSSGDILPCKDAPGLAAMPEDSGDNTPSAKSSARKRAGDGTALWDDNGDGPSAKSLDRKRTLDAAASWDDNGDGPSEWWQASGQQGRWVQGPEGSASEEDEDGVPKAPRGSGKLGWGPALLTRAAGKVKLFSDGHGLASPGRWPPHARPCADLDPGLSFHKSLMDQLLLYITDNIDYKRVVCFLATGRCTSSPFSERQLTQARDVVFRLIREQGSTAPLETVPERQPFYLHAISEVLRLADDPDWRQYTVSTHSFANGVPLGVDFRMPRCPALFERKRRHRDFTGLGAHECAELRDNYRSADGFEDKIESQFDKEIGLGAMVRMELSEAQQRFGRDLSIASLGCIPKADGSVRVVHDATHGQHVNDSIRVRDGQAYPPGADLKETLHSLPYATFSLSGDISRARRLSNASEQDWPKQACRARKRGSVYLNTVGTFGVTSASYWWTDAKAQGSELWVGGVIGALELLATLIALLLFEPQKGTRGVNHCSAATDNRGNSFVTSRWMTTSFPLNAVLMEVAAILQQRSLHLELHWAPRLQNALADALTNQQYDAFDSKLRLRFDFSRYRSIILKDLMEAGVSLYGDIKEYKEKWQGKRASKLRKGERLTDVFLIVMAKVTEMLVENVCPHTSCFVSIPEERFMLTFRILLTKFYDCADEDLEAGLIINVQFHCARIVSSMELYGFDPTDDTKEKKSQWKMFEKLLLCYRAAVIEDPSRIRAAVELSSEQCPVLNAGPFDLQERWLATLLAGADANARFAKPDVVDGICADPAG</sequence>
<accession>A0A1Q9DUP4</accession>
<dbReference type="EMBL" id="LSRX01000381">
    <property type="protein sequence ID" value="OLP98892.1"/>
    <property type="molecule type" value="Genomic_DNA"/>
</dbReference>
<evidence type="ECO:0000313" key="2">
    <source>
        <dbReference type="EMBL" id="OLP98892.1"/>
    </source>
</evidence>